<dbReference type="AlphaFoldDB" id="A0A517YVN2"/>
<gene>
    <name evidence="1" type="ORF">KS4_23070</name>
</gene>
<dbReference type="KEGG" id="pcor:KS4_23070"/>
<reference evidence="1 2" key="1">
    <citation type="submission" date="2019-02" db="EMBL/GenBank/DDBJ databases">
        <title>Deep-cultivation of Planctomycetes and their phenomic and genomic characterization uncovers novel biology.</title>
        <authorList>
            <person name="Wiegand S."/>
            <person name="Jogler M."/>
            <person name="Boedeker C."/>
            <person name="Pinto D."/>
            <person name="Vollmers J."/>
            <person name="Rivas-Marin E."/>
            <person name="Kohn T."/>
            <person name="Peeters S.H."/>
            <person name="Heuer A."/>
            <person name="Rast P."/>
            <person name="Oberbeckmann S."/>
            <person name="Bunk B."/>
            <person name="Jeske O."/>
            <person name="Meyerdierks A."/>
            <person name="Storesund J.E."/>
            <person name="Kallscheuer N."/>
            <person name="Luecker S."/>
            <person name="Lage O.M."/>
            <person name="Pohl T."/>
            <person name="Merkel B.J."/>
            <person name="Hornburger P."/>
            <person name="Mueller R.-W."/>
            <person name="Bruemmer F."/>
            <person name="Labrenz M."/>
            <person name="Spormann A.M."/>
            <person name="Op den Camp H."/>
            <person name="Overmann J."/>
            <person name="Amann R."/>
            <person name="Jetten M.S.M."/>
            <person name="Mascher T."/>
            <person name="Medema M.H."/>
            <person name="Devos D.P."/>
            <person name="Kaster A.-K."/>
            <person name="Ovreas L."/>
            <person name="Rohde M."/>
            <person name="Galperin M.Y."/>
            <person name="Jogler C."/>
        </authorList>
    </citation>
    <scope>NUCLEOTIDE SEQUENCE [LARGE SCALE GENOMIC DNA]</scope>
    <source>
        <strain evidence="1 2">KS4</strain>
    </source>
</reference>
<evidence type="ECO:0000313" key="2">
    <source>
        <dbReference type="Proteomes" id="UP000317369"/>
    </source>
</evidence>
<name>A0A517YVN2_9BACT</name>
<organism evidence="1 2">
    <name type="scientific">Poriferisphaera corsica</name>
    <dbReference type="NCBI Taxonomy" id="2528020"/>
    <lineage>
        <taxon>Bacteria</taxon>
        <taxon>Pseudomonadati</taxon>
        <taxon>Planctomycetota</taxon>
        <taxon>Phycisphaerae</taxon>
        <taxon>Phycisphaerales</taxon>
        <taxon>Phycisphaeraceae</taxon>
        <taxon>Poriferisphaera</taxon>
    </lineage>
</organism>
<accession>A0A517YVN2</accession>
<proteinExistence type="predicted"/>
<protein>
    <submittedName>
        <fullName evidence="1">Uncharacterized protein</fullName>
    </submittedName>
</protein>
<dbReference type="RefSeq" id="WP_145077928.1">
    <property type="nucleotide sequence ID" value="NZ_CP036425.1"/>
</dbReference>
<dbReference type="EMBL" id="CP036425">
    <property type="protein sequence ID" value="QDU34242.1"/>
    <property type="molecule type" value="Genomic_DNA"/>
</dbReference>
<sequence length="92" mass="10000">MVVMLCVLNSIFDLSLLTFDSLVVGFVAASQCIALVNRDAQVTVAEHGRSLSRKRVGSSTNDVNLGNRQKIENEVCRSKERKMSGGCALRNA</sequence>
<dbReference type="Proteomes" id="UP000317369">
    <property type="component" value="Chromosome"/>
</dbReference>
<evidence type="ECO:0000313" key="1">
    <source>
        <dbReference type="EMBL" id="QDU34242.1"/>
    </source>
</evidence>
<keyword evidence="2" id="KW-1185">Reference proteome</keyword>